<dbReference type="SUPFAM" id="SSF55874">
    <property type="entry name" value="ATPase domain of HSP90 chaperone/DNA topoisomerase II/histidine kinase"/>
    <property type="match status" value="1"/>
</dbReference>
<dbReference type="Gene3D" id="3.30.230.10">
    <property type="match status" value="1"/>
</dbReference>
<comment type="similarity">
    <text evidence="1 5">Belongs to the DNA mismatch repair MutL/HexB family.</text>
</comment>
<name>E4T573_PALPW</name>
<evidence type="ECO:0000256" key="1">
    <source>
        <dbReference type="ARBA" id="ARBA00006082"/>
    </source>
</evidence>
<dbReference type="BRENDA" id="2.1.1.72">
    <property type="organism ID" value="14334"/>
</dbReference>
<dbReference type="InterPro" id="IPR020568">
    <property type="entry name" value="Ribosomal_Su5_D2-typ_SF"/>
</dbReference>
<dbReference type="InterPro" id="IPR014762">
    <property type="entry name" value="DNA_mismatch_repair_CS"/>
</dbReference>
<dbReference type="GO" id="GO:0016887">
    <property type="term" value="F:ATP hydrolysis activity"/>
    <property type="evidence" value="ECO:0007669"/>
    <property type="project" value="InterPro"/>
</dbReference>
<dbReference type="SMART" id="SM00853">
    <property type="entry name" value="MutL_C"/>
    <property type="match status" value="1"/>
</dbReference>
<proteinExistence type="inferred from homology"/>
<feature type="domain" description="DNA mismatch repair protein S5" evidence="7">
    <location>
        <begin position="209"/>
        <end position="330"/>
    </location>
</feature>
<keyword evidence="9" id="KW-1185">Reference proteome</keyword>
<dbReference type="Gene3D" id="3.30.1370.100">
    <property type="entry name" value="MutL, C-terminal domain, regulatory subdomain"/>
    <property type="match status" value="1"/>
</dbReference>
<dbReference type="GO" id="GO:0005524">
    <property type="term" value="F:ATP binding"/>
    <property type="evidence" value="ECO:0007669"/>
    <property type="project" value="InterPro"/>
</dbReference>
<gene>
    <name evidence="5" type="primary">mutL</name>
    <name evidence="8" type="ordered locus">Palpr_1728</name>
</gene>
<dbReference type="Pfam" id="PF08676">
    <property type="entry name" value="MutL_C"/>
    <property type="match status" value="1"/>
</dbReference>
<reference key="1">
    <citation type="submission" date="2010-11" db="EMBL/GenBank/DDBJ databases">
        <title>The complete genome of Paludibacter propionicigenes DSM 17365.</title>
        <authorList>
            <consortium name="US DOE Joint Genome Institute (JGI-PGF)"/>
            <person name="Lucas S."/>
            <person name="Copeland A."/>
            <person name="Lapidus A."/>
            <person name="Bruce D."/>
            <person name="Goodwin L."/>
            <person name="Pitluck S."/>
            <person name="Kyrpides N."/>
            <person name="Mavromatis K."/>
            <person name="Ivanova N."/>
            <person name="Munk A.C."/>
            <person name="Brettin T."/>
            <person name="Detter J.C."/>
            <person name="Han C."/>
            <person name="Tapia R."/>
            <person name="Land M."/>
            <person name="Hauser L."/>
            <person name="Markowitz V."/>
            <person name="Cheng J.-F."/>
            <person name="Hugenholtz P."/>
            <person name="Woyke T."/>
            <person name="Wu D."/>
            <person name="Gronow S."/>
            <person name="Wellnitz S."/>
            <person name="Brambilla E."/>
            <person name="Klenk H.-P."/>
            <person name="Eisen J.A."/>
        </authorList>
    </citation>
    <scope>NUCLEOTIDE SEQUENCE</scope>
    <source>
        <strain>WB4</strain>
    </source>
</reference>
<evidence type="ECO:0000259" key="6">
    <source>
        <dbReference type="SMART" id="SM00853"/>
    </source>
</evidence>
<accession>E4T573</accession>
<dbReference type="InterPro" id="IPR042120">
    <property type="entry name" value="MutL_C_dimsub"/>
</dbReference>
<dbReference type="GO" id="GO:0006298">
    <property type="term" value="P:mismatch repair"/>
    <property type="evidence" value="ECO:0007669"/>
    <property type="project" value="UniProtKB-UniRule"/>
</dbReference>
<dbReference type="KEGG" id="ppn:Palpr_1728"/>
<dbReference type="SUPFAM" id="SSF118116">
    <property type="entry name" value="DNA mismatch repair protein MutL"/>
    <property type="match status" value="1"/>
</dbReference>
<dbReference type="RefSeq" id="WP_013445236.1">
    <property type="nucleotide sequence ID" value="NC_014734.1"/>
</dbReference>
<dbReference type="HOGENOM" id="CLU_004131_4_0_10"/>
<dbReference type="PANTHER" id="PTHR10073:SF12">
    <property type="entry name" value="DNA MISMATCH REPAIR PROTEIN MLH1"/>
    <property type="match status" value="1"/>
</dbReference>
<dbReference type="InterPro" id="IPR036890">
    <property type="entry name" value="HATPase_C_sf"/>
</dbReference>
<evidence type="ECO:0000259" key="7">
    <source>
        <dbReference type="SMART" id="SM01340"/>
    </source>
</evidence>
<dbReference type="PROSITE" id="PS00058">
    <property type="entry name" value="DNA_MISMATCH_REPAIR_1"/>
    <property type="match status" value="1"/>
</dbReference>
<keyword evidence="3 5" id="KW-0227">DNA damage</keyword>
<dbReference type="InterPro" id="IPR037198">
    <property type="entry name" value="MutL_C_sf"/>
</dbReference>
<dbReference type="InterPro" id="IPR014790">
    <property type="entry name" value="MutL_C"/>
</dbReference>
<dbReference type="CDD" id="cd16926">
    <property type="entry name" value="HATPase_MutL-MLH-PMS-like"/>
    <property type="match status" value="1"/>
</dbReference>
<dbReference type="AlphaFoldDB" id="E4T573"/>
<dbReference type="eggNOG" id="COG0323">
    <property type="taxonomic scope" value="Bacteria"/>
</dbReference>
<dbReference type="HAMAP" id="MF_00149">
    <property type="entry name" value="DNA_mis_repair"/>
    <property type="match status" value="1"/>
</dbReference>
<dbReference type="NCBIfam" id="TIGR00585">
    <property type="entry name" value="mutl"/>
    <property type="match status" value="1"/>
</dbReference>
<dbReference type="InterPro" id="IPR042121">
    <property type="entry name" value="MutL_C_regsub"/>
</dbReference>
<dbReference type="STRING" id="694427.Palpr_1728"/>
<dbReference type="Pfam" id="PF13589">
    <property type="entry name" value="HATPase_c_3"/>
    <property type="match status" value="1"/>
</dbReference>
<dbReference type="SUPFAM" id="SSF54211">
    <property type="entry name" value="Ribosomal protein S5 domain 2-like"/>
    <property type="match status" value="1"/>
</dbReference>
<evidence type="ECO:0000256" key="2">
    <source>
        <dbReference type="ARBA" id="ARBA00021975"/>
    </source>
</evidence>
<feature type="domain" description="MutL C-terminal dimerisation" evidence="6">
    <location>
        <begin position="435"/>
        <end position="574"/>
    </location>
</feature>
<dbReference type="GO" id="GO:0032300">
    <property type="term" value="C:mismatch repair complex"/>
    <property type="evidence" value="ECO:0007669"/>
    <property type="project" value="InterPro"/>
</dbReference>
<dbReference type="InterPro" id="IPR014721">
    <property type="entry name" value="Ribsml_uS5_D2-typ_fold_subgr"/>
</dbReference>
<dbReference type="CDD" id="cd00782">
    <property type="entry name" value="MutL_Trans"/>
    <property type="match status" value="1"/>
</dbReference>
<comment type="function">
    <text evidence="5">This protein is involved in the repair of mismatches in DNA. It is required for dam-dependent methyl-directed DNA mismatch repair. May act as a 'molecular matchmaker', a protein that promotes the formation of a stable complex between two or more DNA-binding proteins in an ATP-dependent manner without itself being part of a final effector complex.</text>
</comment>
<dbReference type="PANTHER" id="PTHR10073">
    <property type="entry name" value="DNA MISMATCH REPAIR PROTEIN MLH, PMS, MUTL"/>
    <property type="match status" value="1"/>
</dbReference>
<dbReference type="Gene3D" id="3.30.565.10">
    <property type="entry name" value="Histidine kinase-like ATPase, C-terminal domain"/>
    <property type="match status" value="1"/>
</dbReference>
<dbReference type="Proteomes" id="UP000008718">
    <property type="component" value="Chromosome"/>
</dbReference>
<dbReference type="InterPro" id="IPR013507">
    <property type="entry name" value="DNA_mismatch_S5_2-like"/>
</dbReference>
<evidence type="ECO:0000256" key="3">
    <source>
        <dbReference type="ARBA" id="ARBA00022763"/>
    </source>
</evidence>
<dbReference type="SMART" id="SM01340">
    <property type="entry name" value="DNA_mis_repair"/>
    <property type="match status" value="1"/>
</dbReference>
<dbReference type="InterPro" id="IPR038973">
    <property type="entry name" value="MutL/Mlh/Pms-like"/>
</dbReference>
<reference evidence="8 9" key="2">
    <citation type="journal article" date="2011" name="Stand. Genomic Sci.">
        <title>Complete genome sequence of Paludibacter propionicigenes type strain (WB4).</title>
        <authorList>
            <person name="Gronow S."/>
            <person name="Munk C."/>
            <person name="Lapidus A."/>
            <person name="Nolan M."/>
            <person name="Lucas S."/>
            <person name="Hammon N."/>
            <person name="Deshpande S."/>
            <person name="Cheng J.F."/>
            <person name="Tapia R."/>
            <person name="Han C."/>
            <person name="Goodwin L."/>
            <person name="Pitluck S."/>
            <person name="Liolios K."/>
            <person name="Ivanova N."/>
            <person name="Mavromatis K."/>
            <person name="Mikhailova N."/>
            <person name="Pati A."/>
            <person name="Chen A."/>
            <person name="Palaniappan K."/>
            <person name="Land M."/>
            <person name="Hauser L."/>
            <person name="Chang Y.J."/>
            <person name="Jeffries C.D."/>
            <person name="Brambilla E."/>
            <person name="Rohde M."/>
            <person name="Goker M."/>
            <person name="Detter J.C."/>
            <person name="Woyke T."/>
            <person name="Bristow J."/>
            <person name="Eisen J.A."/>
            <person name="Markowitz V."/>
            <person name="Hugenholtz P."/>
            <person name="Kyrpides N.C."/>
            <person name="Klenk H.P."/>
        </authorList>
    </citation>
    <scope>NUCLEOTIDE SEQUENCE [LARGE SCALE GENOMIC DNA]</scope>
    <source>
        <strain evidence="9">DSM 17365 / JCM 13257 / WB4</strain>
    </source>
</reference>
<dbReference type="InterPro" id="IPR020667">
    <property type="entry name" value="DNA_mismatch_repair_MutL"/>
</dbReference>
<dbReference type="InterPro" id="IPR002099">
    <property type="entry name" value="MutL/Mlh/PMS"/>
</dbReference>
<evidence type="ECO:0000256" key="5">
    <source>
        <dbReference type="HAMAP-Rule" id="MF_00149"/>
    </source>
</evidence>
<keyword evidence="4 5" id="KW-0234">DNA repair</keyword>
<dbReference type="OrthoDB" id="9763467at2"/>
<sequence length="614" mass="69418">MSDIIHLLPDSVANQIAAGEVIQRPASVLKELVENSIDAGATFIQILIKDAGRTLIQVVDNGKGMSETDARMAFERHATSKIKNADDLFSLRTMGFRGEALASIAAVAQVELRTRRAEDELGVLVEIAGTRVFKQESVQCDLGTSFQVKNLFFNVPARRRFLKSDNVEKSHILTEFYRIALVNTSVAFSFFDGDEEIFQLPASNNKIRIENIFGKSAKKRWQQQLLSIETSTNLVSIFGYVGKPEYAQKSATQYFFVNGRYMRHPYFHKAVLLAYNQMIQASESPNYFIYFDVDPQTIDVNIHPTKTEIKFENEQAIWSILTAAVKEALGKFNVIPSIDFDQEGAVDIPTTISVENVRPPQTNFNPNYNPFGTSNYKRPVLDWEDLYGGFEKKEEPSESVIDWEPETEIIITPSFTQQEQQKVIENLETRAENYQYKNRFILTGLKSGLLMIDQHRAHTRILFDLFLSQIENSKGSSQQVLFPEILELSADDALFFEQIIPDLQHVGFEFETMENHTYSVKGVSSHVGTGSVIDLLLEMLDKAKTTAQDPTASIHETISLSLAEASSIKSGQRLSSEEMSDLIDRLFACSNHNFTPDGKKIMTIFSQDELEKRF</sequence>
<dbReference type="Gene3D" id="3.30.1540.20">
    <property type="entry name" value="MutL, C-terminal domain, dimerisation subdomain"/>
    <property type="match status" value="1"/>
</dbReference>
<evidence type="ECO:0000313" key="8">
    <source>
        <dbReference type="EMBL" id="ADQ79867.1"/>
    </source>
</evidence>
<organism evidence="8 9">
    <name type="scientific">Paludibacter propionicigenes (strain DSM 17365 / JCM 13257 / WB4)</name>
    <dbReference type="NCBI Taxonomy" id="694427"/>
    <lineage>
        <taxon>Bacteria</taxon>
        <taxon>Pseudomonadati</taxon>
        <taxon>Bacteroidota</taxon>
        <taxon>Bacteroidia</taxon>
        <taxon>Bacteroidales</taxon>
        <taxon>Paludibacteraceae</taxon>
        <taxon>Paludibacter</taxon>
    </lineage>
</organism>
<dbReference type="GO" id="GO:0140664">
    <property type="term" value="F:ATP-dependent DNA damage sensor activity"/>
    <property type="evidence" value="ECO:0007669"/>
    <property type="project" value="InterPro"/>
</dbReference>
<protein>
    <recommendedName>
        <fullName evidence="2 5">DNA mismatch repair protein MutL</fullName>
    </recommendedName>
</protein>
<evidence type="ECO:0000256" key="4">
    <source>
        <dbReference type="ARBA" id="ARBA00023204"/>
    </source>
</evidence>
<dbReference type="Pfam" id="PF01119">
    <property type="entry name" value="DNA_mis_repair"/>
    <property type="match status" value="1"/>
</dbReference>
<dbReference type="GO" id="GO:0030983">
    <property type="term" value="F:mismatched DNA binding"/>
    <property type="evidence" value="ECO:0007669"/>
    <property type="project" value="InterPro"/>
</dbReference>
<evidence type="ECO:0000313" key="9">
    <source>
        <dbReference type="Proteomes" id="UP000008718"/>
    </source>
</evidence>
<dbReference type="EMBL" id="CP002345">
    <property type="protein sequence ID" value="ADQ79867.1"/>
    <property type="molecule type" value="Genomic_DNA"/>
</dbReference>
<dbReference type="FunFam" id="3.30.565.10:FF:000003">
    <property type="entry name" value="DNA mismatch repair endonuclease MutL"/>
    <property type="match status" value="1"/>
</dbReference>